<dbReference type="NCBIfam" id="TIGR03188">
    <property type="entry name" value="histidine_hisI"/>
    <property type="match status" value="1"/>
</dbReference>
<evidence type="ECO:0000256" key="13">
    <source>
        <dbReference type="ARBA" id="ARBA00023102"/>
    </source>
</evidence>
<evidence type="ECO:0000256" key="1">
    <source>
        <dbReference type="ARBA" id="ARBA00000024"/>
    </source>
</evidence>
<dbReference type="PANTHER" id="PTHR42945:SF9">
    <property type="entry name" value="HISTIDINE BIOSYNTHESIS BIFUNCTIONAL PROTEIN HISIE"/>
    <property type="match status" value="1"/>
</dbReference>
<dbReference type="AlphaFoldDB" id="A0A268H862"/>
<dbReference type="PANTHER" id="PTHR42945">
    <property type="entry name" value="HISTIDINE BIOSYNTHESIS BIFUNCTIONAL PROTEIN"/>
    <property type="match status" value="1"/>
</dbReference>
<evidence type="ECO:0000256" key="9">
    <source>
        <dbReference type="ARBA" id="ARBA00022605"/>
    </source>
</evidence>
<feature type="region of interest" description="Phosphoribosyl-ATP pyrophosphohydrolase" evidence="15">
    <location>
        <begin position="134"/>
        <end position="237"/>
    </location>
</feature>
<keyword evidence="13 15" id="KW-0368">Histidine biosynthesis</keyword>
<dbReference type="GO" id="GO:0000105">
    <property type="term" value="P:L-histidine biosynthetic process"/>
    <property type="evidence" value="ECO:0007669"/>
    <property type="project" value="UniProtKB-UniRule"/>
</dbReference>
<dbReference type="HAMAP" id="MF_01019">
    <property type="entry name" value="HisIE"/>
    <property type="match status" value="1"/>
</dbReference>
<evidence type="ECO:0000256" key="5">
    <source>
        <dbReference type="ARBA" id="ARBA00005204"/>
    </source>
</evidence>
<comment type="pathway">
    <text evidence="4 15">Amino-acid biosynthesis; L-histidine biosynthesis; L-histidine from 5-phospho-alpha-D-ribose 1-diphosphate: step 3/9.</text>
</comment>
<evidence type="ECO:0000256" key="4">
    <source>
        <dbReference type="ARBA" id="ARBA00005169"/>
    </source>
</evidence>
<dbReference type="GO" id="GO:0005524">
    <property type="term" value="F:ATP binding"/>
    <property type="evidence" value="ECO:0007669"/>
    <property type="project" value="UniProtKB-KW"/>
</dbReference>
<comment type="catalytic activity">
    <reaction evidence="1 15">
        <text>1-(5-phospho-beta-D-ribosyl)-5'-AMP + H2O = 1-(5-phospho-beta-D-ribosyl)-5-[(5-phospho-beta-D-ribosylamino)methylideneamino]imidazole-4-carboxamide</text>
        <dbReference type="Rhea" id="RHEA:20049"/>
        <dbReference type="ChEBI" id="CHEBI:15377"/>
        <dbReference type="ChEBI" id="CHEBI:58435"/>
        <dbReference type="ChEBI" id="CHEBI:59457"/>
        <dbReference type="EC" id="3.5.4.19"/>
    </reaction>
</comment>
<keyword evidence="11 15" id="KW-0378">Hydrolase</keyword>
<evidence type="ECO:0000313" key="17">
    <source>
        <dbReference type="EMBL" id="PAE06065.1"/>
    </source>
</evidence>
<dbReference type="Pfam" id="PF01503">
    <property type="entry name" value="PRA-PH"/>
    <property type="match status" value="1"/>
</dbReference>
<keyword evidence="8 15" id="KW-0963">Cytoplasm</keyword>
<dbReference type="HAMAP" id="MF_01020">
    <property type="entry name" value="HisE"/>
    <property type="match status" value="1"/>
</dbReference>
<dbReference type="SUPFAM" id="SSF101386">
    <property type="entry name" value="all-alpha NTP pyrophosphatases"/>
    <property type="match status" value="1"/>
</dbReference>
<proteinExistence type="inferred from homology"/>
<dbReference type="Gene3D" id="1.10.287.1080">
    <property type="entry name" value="MazG-like"/>
    <property type="match status" value="1"/>
</dbReference>
<dbReference type="InterPro" id="IPR021130">
    <property type="entry name" value="PRib-ATP_PPHydrolase-like"/>
</dbReference>
<dbReference type="UniPathway" id="UPA00031">
    <property type="reaction ID" value="UER00007"/>
</dbReference>
<evidence type="ECO:0000256" key="11">
    <source>
        <dbReference type="ARBA" id="ARBA00022801"/>
    </source>
</evidence>
<dbReference type="InterPro" id="IPR002496">
    <property type="entry name" value="PRib_AMP_CycHydrolase_dom"/>
</dbReference>
<dbReference type="EC" id="3.5.4.19" evidence="15"/>
<protein>
    <recommendedName>
        <fullName evidence="15">Histidine biosynthesis bifunctional protein HisIE</fullName>
    </recommendedName>
    <domain>
        <recommendedName>
            <fullName evidence="15">Phosphoribosyl-AMP cyclohydrolase</fullName>
            <shortName evidence="15">PRA-CH</shortName>
            <ecNumber evidence="15">3.5.4.19</ecNumber>
        </recommendedName>
    </domain>
    <domain>
        <recommendedName>
            <fullName evidence="15">Phosphoribosyl-ATP pyrophosphatase</fullName>
            <shortName evidence="15">PRA-PH</shortName>
            <ecNumber evidence="15">3.6.1.31</ecNumber>
        </recommendedName>
    </domain>
</protein>
<dbReference type="Proteomes" id="UP000216475">
    <property type="component" value="Unassembled WGS sequence"/>
</dbReference>
<comment type="subcellular location">
    <subcellularLocation>
        <location evidence="3 15">Cytoplasm</location>
    </subcellularLocation>
</comment>
<comment type="caution">
    <text evidence="17">The sequence shown here is derived from an EMBL/GenBank/DDBJ whole genome shotgun (WGS) entry which is preliminary data.</text>
</comment>
<gene>
    <name evidence="15" type="primary">hisI</name>
    <name evidence="15" type="synonym">hisIE</name>
    <name evidence="17" type="ORF">CHI12_18400</name>
</gene>
<dbReference type="EMBL" id="NPBH01000087">
    <property type="protein sequence ID" value="PAE06065.1"/>
    <property type="molecule type" value="Genomic_DNA"/>
</dbReference>
<dbReference type="InterPro" id="IPR038019">
    <property type="entry name" value="PRib_AMP_CycHydrolase_sf"/>
</dbReference>
<evidence type="ECO:0000256" key="15">
    <source>
        <dbReference type="HAMAP-Rule" id="MF_01019"/>
    </source>
</evidence>
<keyword evidence="14 15" id="KW-0511">Multifunctional enzyme</keyword>
<comment type="similarity">
    <text evidence="6 15">In the C-terminal section; belongs to the PRA-PH family.</text>
</comment>
<comment type="catalytic activity">
    <reaction evidence="2 15">
        <text>1-(5-phospho-beta-D-ribosyl)-ATP + H2O = 1-(5-phospho-beta-D-ribosyl)-5'-AMP + diphosphate + H(+)</text>
        <dbReference type="Rhea" id="RHEA:22828"/>
        <dbReference type="ChEBI" id="CHEBI:15377"/>
        <dbReference type="ChEBI" id="CHEBI:15378"/>
        <dbReference type="ChEBI" id="CHEBI:33019"/>
        <dbReference type="ChEBI" id="CHEBI:59457"/>
        <dbReference type="ChEBI" id="CHEBI:73183"/>
        <dbReference type="EC" id="3.6.1.31"/>
    </reaction>
</comment>
<comment type="pathway">
    <text evidence="5 15">Amino-acid biosynthesis; L-histidine biosynthesis; L-histidine from 5-phospho-alpha-D-ribose 1-diphosphate: step 2/9.</text>
</comment>
<evidence type="ECO:0000256" key="6">
    <source>
        <dbReference type="ARBA" id="ARBA00007731"/>
    </source>
</evidence>
<evidence type="ECO:0000313" key="18">
    <source>
        <dbReference type="Proteomes" id="UP000216475"/>
    </source>
</evidence>
<dbReference type="NCBIfam" id="NF002747">
    <property type="entry name" value="PRK02759.1"/>
    <property type="match status" value="1"/>
</dbReference>
<dbReference type="GO" id="GO:0004636">
    <property type="term" value="F:phosphoribosyl-ATP diphosphatase activity"/>
    <property type="evidence" value="ECO:0007669"/>
    <property type="project" value="UniProtKB-UniRule"/>
</dbReference>
<dbReference type="EC" id="3.6.1.31" evidence="15"/>
<evidence type="ECO:0000256" key="7">
    <source>
        <dbReference type="ARBA" id="ARBA00008299"/>
    </source>
</evidence>
<keyword evidence="12 15" id="KW-0067">ATP-binding</keyword>
<dbReference type="FunFam" id="3.10.20.810:FF:000001">
    <property type="entry name" value="Histidine biosynthesis bifunctional protein HisIE"/>
    <property type="match status" value="1"/>
</dbReference>
<dbReference type="InterPro" id="IPR023019">
    <property type="entry name" value="His_synth_HisIE"/>
</dbReference>
<accession>A0A268H862</accession>
<evidence type="ECO:0000256" key="3">
    <source>
        <dbReference type="ARBA" id="ARBA00004496"/>
    </source>
</evidence>
<dbReference type="InterPro" id="IPR008179">
    <property type="entry name" value="HisE"/>
</dbReference>
<dbReference type="InterPro" id="IPR026660">
    <property type="entry name" value="PRA-CH"/>
</dbReference>
<keyword evidence="10 15" id="KW-0547">Nucleotide-binding</keyword>
<name>A0A268H862_9BACI</name>
<dbReference type="Pfam" id="PF01502">
    <property type="entry name" value="PRA-CH"/>
    <property type="match status" value="1"/>
</dbReference>
<feature type="region of interest" description="Phosphoribosyl-AMP cyclohydrolase" evidence="15">
    <location>
        <begin position="1"/>
        <end position="133"/>
    </location>
</feature>
<dbReference type="CDD" id="cd11534">
    <property type="entry name" value="NTP-PPase_HisIE_like"/>
    <property type="match status" value="1"/>
</dbReference>
<evidence type="ECO:0000256" key="8">
    <source>
        <dbReference type="ARBA" id="ARBA00022490"/>
    </source>
</evidence>
<dbReference type="Gene3D" id="3.10.20.810">
    <property type="entry name" value="Phosphoribosyl-AMP cyclohydrolase"/>
    <property type="match status" value="1"/>
</dbReference>
<comment type="similarity">
    <text evidence="7 15">In the N-terminal section; belongs to the PRA-CH family.</text>
</comment>
<evidence type="ECO:0000259" key="16">
    <source>
        <dbReference type="Pfam" id="PF01502"/>
    </source>
</evidence>
<evidence type="ECO:0000256" key="14">
    <source>
        <dbReference type="ARBA" id="ARBA00023268"/>
    </source>
</evidence>
<dbReference type="NCBIfam" id="NF000768">
    <property type="entry name" value="PRK00051.1"/>
    <property type="match status" value="1"/>
</dbReference>
<dbReference type="HAMAP" id="MF_01021">
    <property type="entry name" value="HisI"/>
    <property type="match status" value="1"/>
</dbReference>
<feature type="domain" description="Phosphoribosyl-AMP cyclohydrolase" evidence="16">
    <location>
        <begin position="45"/>
        <end position="118"/>
    </location>
</feature>
<reference evidence="17 18" key="1">
    <citation type="submission" date="2017-07" db="EMBL/GenBank/DDBJ databases">
        <title>Isolation and whole genome analysis of endospore-forming bacteria from heroin.</title>
        <authorList>
            <person name="Kalinowski J."/>
            <person name="Ahrens B."/>
            <person name="Al-Dilaimi A."/>
            <person name="Winkler A."/>
            <person name="Wibberg D."/>
            <person name="Schleenbecker U."/>
            <person name="Ruckert C."/>
            <person name="Wolfel R."/>
            <person name="Grass G."/>
        </authorList>
    </citation>
    <scope>NUCLEOTIDE SEQUENCE [LARGE SCALE GENOMIC DNA]</scope>
    <source>
        <strain evidence="17 18">7509</strain>
    </source>
</reference>
<evidence type="ECO:0000256" key="10">
    <source>
        <dbReference type="ARBA" id="ARBA00022741"/>
    </source>
</evidence>
<sequence>MIRPSASKKLSKAATRKEYGFVKPDFSKGLVPAIVQDSQTKQVLMLAYMNEESYEKTVETKETWFYSRSRKELWNKGATSGNTQQVIDMKLDCDNDTILISVIPQGPACHTGEVSCFFNATSITGDSEEDVHIFKTVMDEAEDRKKNPVENSYTNYLYQKGVDKIGKKVIEEAGEVVIAAKNDDPEELVKEVSDLLYHSFVLLANQGVSLQEVEAELARRFQKKGNNKGERPPIKEW</sequence>
<dbReference type="GO" id="GO:0004635">
    <property type="term" value="F:phosphoribosyl-AMP cyclohydrolase activity"/>
    <property type="evidence" value="ECO:0007669"/>
    <property type="project" value="UniProtKB-UniRule"/>
</dbReference>
<keyword evidence="9 15" id="KW-0028">Amino-acid biosynthesis</keyword>
<dbReference type="GO" id="GO:0005737">
    <property type="term" value="C:cytoplasm"/>
    <property type="evidence" value="ECO:0007669"/>
    <property type="project" value="UniProtKB-SubCell"/>
</dbReference>
<organism evidence="17 18">
    <name type="scientific">Terribacillus saccharophilus</name>
    <dbReference type="NCBI Taxonomy" id="361277"/>
    <lineage>
        <taxon>Bacteria</taxon>
        <taxon>Bacillati</taxon>
        <taxon>Bacillota</taxon>
        <taxon>Bacilli</taxon>
        <taxon>Bacillales</taxon>
        <taxon>Bacillaceae</taxon>
        <taxon>Terribacillus</taxon>
    </lineage>
</organism>
<evidence type="ECO:0000256" key="12">
    <source>
        <dbReference type="ARBA" id="ARBA00022840"/>
    </source>
</evidence>
<evidence type="ECO:0000256" key="2">
    <source>
        <dbReference type="ARBA" id="ARBA00001460"/>
    </source>
</evidence>
<dbReference type="SUPFAM" id="SSF141734">
    <property type="entry name" value="HisI-like"/>
    <property type="match status" value="1"/>
</dbReference>